<keyword evidence="2" id="KW-1185">Reference proteome</keyword>
<sequence length="70" mass="7785">MRRLTDDEHRTLTVLVSRGSICLGDAAASELGIEVEKDLRSLVRKKYAFADVLDDGPVFRATQQGRNHVS</sequence>
<gene>
    <name evidence="1" type="ORF">OF122_13195</name>
</gene>
<organism evidence="1 2">
    <name type="scientific">Pelagibacterium flavum</name>
    <dbReference type="NCBI Taxonomy" id="2984530"/>
    <lineage>
        <taxon>Bacteria</taxon>
        <taxon>Pseudomonadati</taxon>
        <taxon>Pseudomonadota</taxon>
        <taxon>Alphaproteobacteria</taxon>
        <taxon>Hyphomicrobiales</taxon>
        <taxon>Devosiaceae</taxon>
        <taxon>Pelagibacterium</taxon>
    </lineage>
</organism>
<dbReference type="RefSeq" id="WP_264224679.1">
    <property type="nucleotide sequence ID" value="NZ_CP107716.1"/>
</dbReference>
<protein>
    <submittedName>
        <fullName evidence="1">Uncharacterized protein</fullName>
    </submittedName>
</protein>
<name>A0ABY6IMS1_9HYPH</name>
<reference evidence="1" key="1">
    <citation type="submission" date="2022-10" db="EMBL/GenBank/DDBJ databases">
        <title>YIM 151497 complete genome.</title>
        <authorList>
            <person name="Chen X."/>
        </authorList>
    </citation>
    <scope>NUCLEOTIDE SEQUENCE</scope>
    <source>
        <strain evidence="1">YIM 151497</strain>
    </source>
</reference>
<evidence type="ECO:0000313" key="1">
    <source>
        <dbReference type="EMBL" id="UYQ71015.1"/>
    </source>
</evidence>
<dbReference type="Proteomes" id="UP001163882">
    <property type="component" value="Chromosome"/>
</dbReference>
<proteinExistence type="predicted"/>
<accession>A0ABY6IMS1</accession>
<evidence type="ECO:0000313" key="2">
    <source>
        <dbReference type="Proteomes" id="UP001163882"/>
    </source>
</evidence>
<dbReference type="EMBL" id="CP107716">
    <property type="protein sequence ID" value="UYQ71015.1"/>
    <property type="molecule type" value="Genomic_DNA"/>
</dbReference>